<feature type="region of interest" description="Disordered" evidence="1">
    <location>
        <begin position="1"/>
        <end position="26"/>
    </location>
</feature>
<feature type="compositionally biased region" description="Basic residues" evidence="1">
    <location>
        <begin position="133"/>
        <end position="142"/>
    </location>
</feature>
<proteinExistence type="predicted"/>
<dbReference type="EMBL" id="JAWDGP010002141">
    <property type="protein sequence ID" value="KAK3785308.1"/>
    <property type="molecule type" value="Genomic_DNA"/>
</dbReference>
<organism evidence="2 3">
    <name type="scientific">Elysia crispata</name>
    <name type="common">lettuce slug</name>
    <dbReference type="NCBI Taxonomy" id="231223"/>
    <lineage>
        <taxon>Eukaryota</taxon>
        <taxon>Metazoa</taxon>
        <taxon>Spiralia</taxon>
        <taxon>Lophotrochozoa</taxon>
        <taxon>Mollusca</taxon>
        <taxon>Gastropoda</taxon>
        <taxon>Heterobranchia</taxon>
        <taxon>Euthyneura</taxon>
        <taxon>Panpulmonata</taxon>
        <taxon>Sacoglossa</taxon>
        <taxon>Placobranchoidea</taxon>
        <taxon>Plakobranchidae</taxon>
        <taxon>Elysia</taxon>
    </lineage>
</organism>
<feature type="region of interest" description="Disordered" evidence="1">
    <location>
        <begin position="109"/>
        <end position="145"/>
    </location>
</feature>
<dbReference type="AlphaFoldDB" id="A0AAE1DXM1"/>
<dbReference type="Proteomes" id="UP001283361">
    <property type="component" value="Unassembled WGS sequence"/>
</dbReference>
<reference evidence="2" key="1">
    <citation type="journal article" date="2023" name="G3 (Bethesda)">
        <title>A reference genome for the long-term kleptoplast-retaining sea slug Elysia crispata morphotype clarki.</title>
        <authorList>
            <person name="Eastman K.E."/>
            <person name="Pendleton A.L."/>
            <person name="Shaikh M.A."/>
            <person name="Suttiyut T."/>
            <person name="Ogas R."/>
            <person name="Tomko P."/>
            <person name="Gavelis G."/>
            <person name="Widhalm J.R."/>
            <person name="Wisecaver J.H."/>
        </authorList>
    </citation>
    <scope>NUCLEOTIDE SEQUENCE</scope>
    <source>
        <strain evidence="2">ECLA1</strain>
    </source>
</reference>
<sequence>MMLLRSGRGLQPAMPKPDQEMAVEPTPGHFEPLRVRRNTRELKGLNLLQRNGTLRPDVVQAAIPPMHPDRNHFHIDPPVDATRCSEIIRGAEGFLRQCMLRPLRNGDKCRHHDAQRRTARTAQRQNDIEARRNHQRGRLAVRRQRERDTIVSNSRFGYPYGPLPARPPYPQALQDVANQGGDITIGARMGAGRQADIAGLKDSTYPVHRLGSLNDYIPSRTLLESISNS</sequence>
<evidence type="ECO:0000313" key="2">
    <source>
        <dbReference type="EMBL" id="KAK3785308.1"/>
    </source>
</evidence>
<evidence type="ECO:0000313" key="3">
    <source>
        <dbReference type="Proteomes" id="UP001283361"/>
    </source>
</evidence>
<gene>
    <name evidence="2" type="ORF">RRG08_050158</name>
</gene>
<name>A0AAE1DXM1_9GAST</name>
<keyword evidence="3" id="KW-1185">Reference proteome</keyword>
<evidence type="ECO:0000256" key="1">
    <source>
        <dbReference type="SAM" id="MobiDB-lite"/>
    </source>
</evidence>
<comment type="caution">
    <text evidence="2">The sequence shown here is derived from an EMBL/GenBank/DDBJ whole genome shotgun (WGS) entry which is preliminary data.</text>
</comment>
<accession>A0AAE1DXM1</accession>
<protein>
    <submittedName>
        <fullName evidence="2">Uncharacterized protein</fullName>
    </submittedName>
</protein>